<proteinExistence type="inferred from homology"/>
<dbReference type="OrthoDB" id="406631at2759"/>
<dbReference type="Pfam" id="PF26410">
    <property type="entry name" value="GH5_mannosidase"/>
    <property type="match status" value="1"/>
</dbReference>
<keyword evidence="9" id="KW-1185">Reference proteome</keyword>
<feature type="signal peptide" evidence="6">
    <location>
        <begin position="1"/>
        <end position="17"/>
    </location>
</feature>
<keyword evidence="4 8" id="KW-0378">Hydrolase</keyword>
<dbReference type="PANTHER" id="PTHR31451">
    <property type="match status" value="1"/>
</dbReference>
<sequence>MKASNVVALGLLWGVLAIAKQEHGIDPQDFVRVDGLRLKDAKGLHYITGLNYWSCMNLAANASQGGNYSRLVTELDQMAAKGVNHLRIMASSEGAPTPQPFRMNPPLMDAPGLYNEEVFQGLDRCLDEMSKRGMRATMTLNNEWQWSGGFAQYINWATNQTIPYPPSWNMTKAPQRAVPRTGWGEYSTSDDGAASYSEFESFANQFYTNNQTETWFKEHIKTVTARRNTVSGRIYSEDPTIMTWQLANEPQSIDSITNKETLYPWVSRISSYIRSLAPKQLISVGLESKQGEEVFKSVHNFSTVDYATSHCWVQNWGIYDMFDPSEQNLQNAQTFAKDFVNQTSGWARDVGKPIFLEEFGMARDNWENKDKEYAYLSSANTTHKDSYFEVRTIIGAVVDDFKKGGAYVGTCPWAYGGVWRPETQTMNEFDMVWAGDPPHESPGWYYVYDGDEAMQVVSRQQQDVGSWVKGKRARGIRDSLGNNVIGLSCSYI</sequence>
<dbReference type="InterPro" id="IPR045053">
    <property type="entry name" value="MAN-like"/>
</dbReference>
<dbReference type="Gene3D" id="3.20.20.80">
    <property type="entry name" value="Glycosidases"/>
    <property type="match status" value="1"/>
</dbReference>
<feature type="domain" description="Glycoside hydrolase family 5" evidence="7">
    <location>
        <begin position="28"/>
        <end position="464"/>
    </location>
</feature>
<accession>A0A6A6S0N0</accession>
<evidence type="ECO:0000256" key="5">
    <source>
        <dbReference type="ARBA" id="ARBA00023295"/>
    </source>
</evidence>
<protein>
    <recommendedName>
        <fullName evidence="3">mannan endo-1,4-beta-mannosidase</fullName>
        <ecNumber evidence="3">3.2.1.78</ecNumber>
    </recommendedName>
</protein>
<comment type="catalytic activity">
    <reaction evidence="1">
        <text>Random hydrolysis of (1-&gt;4)-beta-D-mannosidic linkages in mannans, galactomannans and glucomannans.</text>
        <dbReference type="EC" id="3.2.1.78"/>
    </reaction>
</comment>
<evidence type="ECO:0000256" key="3">
    <source>
        <dbReference type="ARBA" id="ARBA00012706"/>
    </source>
</evidence>
<keyword evidence="5" id="KW-0326">Glycosidase</keyword>
<dbReference type="AlphaFoldDB" id="A0A6A6S0N0"/>
<dbReference type="EMBL" id="MU006785">
    <property type="protein sequence ID" value="KAF2639978.1"/>
    <property type="molecule type" value="Genomic_DNA"/>
</dbReference>
<reference evidence="8" key="1">
    <citation type="journal article" date="2020" name="Stud. Mycol.">
        <title>101 Dothideomycetes genomes: a test case for predicting lifestyles and emergence of pathogens.</title>
        <authorList>
            <person name="Haridas S."/>
            <person name="Albert R."/>
            <person name="Binder M."/>
            <person name="Bloem J."/>
            <person name="Labutti K."/>
            <person name="Salamov A."/>
            <person name="Andreopoulos B."/>
            <person name="Baker S."/>
            <person name="Barry K."/>
            <person name="Bills G."/>
            <person name="Bluhm B."/>
            <person name="Cannon C."/>
            <person name="Castanera R."/>
            <person name="Culley D."/>
            <person name="Daum C."/>
            <person name="Ezra D."/>
            <person name="Gonzalez J."/>
            <person name="Henrissat B."/>
            <person name="Kuo A."/>
            <person name="Liang C."/>
            <person name="Lipzen A."/>
            <person name="Lutzoni F."/>
            <person name="Magnuson J."/>
            <person name="Mondo S."/>
            <person name="Nolan M."/>
            <person name="Ohm R."/>
            <person name="Pangilinan J."/>
            <person name="Park H.-J."/>
            <person name="Ramirez L."/>
            <person name="Alfaro M."/>
            <person name="Sun H."/>
            <person name="Tritt A."/>
            <person name="Yoshinaga Y."/>
            <person name="Zwiers L.-H."/>
            <person name="Turgeon B."/>
            <person name="Goodwin S."/>
            <person name="Spatafora J."/>
            <person name="Crous P."/>
            <person name="Grigoriev I."/>
        </authorList>
    </citation>
    <scope>NUCLEOTIDE SEQUENCE</scope>
    <source>
        <strain evidence="8">CBS 473.64</strain>
    </source>
</reference>
<dbReference type="InterPro" id="IPR001547">
    <property type="entry name" value="Glyco_hydro_5"/>
</dbReference>
<gene>
    <name evidence="8" type="ORF">P280DRAFT_24807</name>
</gene>
<evidence type="ECO:0000256" key="1">
    <source>
        <dbReference type="ARBA" id="ARBA00001678"/>
    </source>
</evidence>
<name>A0A6A6S0N0_9PLEO</name>
<dbReference type="InterPro" id="IPR017853">
    <property type="entry name" value="GH"/>
</dbReference>
<dbReference type="EC" id="3.2.1.78" evidence="3"/>
<evidence type="ECO:0000313" key="9">
    <source>
        <dbReference type="Proteomes" id="UP000799753"/>
    </source>
</evidence>
<evidence type="ECO:0000256" key="2">
    <source>
        <dbReference type="ARBA" id="ARBA00005641"/>
    </source>
</evidence>
<evidence type="ECO:0000259" key="7">
    <source>
        <dbReference type="Pfam" id="PF26410"/>
    </source>
</evidence>
<feature type="chain" id="PRO_5025525696" description="mannan endo-1,4-beta-mannosidase" evidence="6">
    <location>
        <begin position="18"/>
        <end position="492"/>
    </location>
</feature>
<evidence type="ECO:0000313" key="8">
    <source>
        <dbReference type="EMBL" id="KAF2639978.1"/>
    </source>
</evidence>
<keyword evidence="6" id="KW-0732">Signal</keyword>
<dbReference type="Proteomes" id="UP000799753">
    <property type="component" value="Unassembled WGS sequence"/>
</dbReference>
<organism evidence="8 9">
    <name type="scientific">Massarina eburnea CBS 473.64</name>
    <dbReference type="NCBI Taxonomy" id="1395130"/>
    <lineage>
        <taxon>Eukaryota</taxon>
        <taxon>Fungi</taxon>
        <taxon>Dikarya</taxon>
        <taxon>Ascomycota</taxon>
        <taxon>Pezizomycotina</taxon>
        <taxon>Dothideomycetes</taxon>
        <taxon>Pleosporomycetidae</taxon>
        <taxon>Pleosporales</taxon>
        <taxon>Massarineae</taxon>
        <taxon>Massarinaceae</taxon>
        <taxon>Massarina</taxon>
    </lineage>
</organism>
<dbReference type="SUPFAM" id="SSF51445">
    <property type="entry name" value="(Trans)glycosidases"/>
    <property type="match status" value="1"/>
</dbReference>
<evidence type="ECO:0000256" key="6">
    <source>
        <dbReference type="SAM" id="SignalP"/>
    </source>
</evidence>
<dbReference type="GO" id="GO:0016985">
    <property type="term" value="F:mannan endo-1,4-beta-mannosidase activity"/>
    <property type="evidence" value="ECO:0007669"/>
    <property type="project" value="UniProtKB-EC"/>
</dbReference>
<comment type="similarity">
    <text evidence="2">Belongs to the glycosyl hydrolase 5 (cellulase A) family.</text>
</comment>
<evidence type="ECO:0000256" key="4">
    <source>
        <dbReference type="ARBA" id="ARBA00022801"/>
    </source>
</evidence>
<dbReference type="PANTHER" id="PTHR31451:SF40">
    <property type="entry name" value="GLYCOSIDE HYDROLASE FAMILY 5 DOMAIN-CONTAINING PROTEIN"/>
    <property type="match status" value="1"/>
</dbReference>
<dbReference type="GO" id="GO:0046355">
    <property type="term" value="P:mannan catabolic process"/>
    <property type="evidence" value="ECO:0007669"/>
    <property type="project" value="UniProtKB-ARBA"/>
</dbReference>